<protein>
    <submittedName>
        <fullName evidence="2">Uncharacterized protein</fullName>
    </submittedName>
</protein>
<accession>A0ABW9RRG1</accession>
<dbReference type="RefSeq" id="WP_155172478.1">
    <property type="nucleotide sequence ID" value="NZ_BAAAFL010000043.1"/>
</dbReference>
<feature type="chain" id="PRO_5046442388" evidence="1">
    <location>
        <begin position="25"/>
        <end position="278"/>
    </location>
</feature>
<dbReference type="EMBL" id="SMLW01000548">
    <property type="protein sequence ID" value="MTI25878.1"/>
    <property type="molecule type" value="Genomic_DNA"/>
</dbReference>
<dbReference type="Proteomes" id="UP000798808">
    <property type="component" value="Unassembled WGS sequence"/>
</dbReference>
<evidence type="ECO:0000256" key="1">
    <source>
        <dbReference type="SAM" id="SignalP"/>
    </source>
</evidence>
<organism evidence="2 3">
    <name type="scientific">Fulvivirga kasyanovii</name>
    <dbReference type="NCBI Taxonomy" id="396812"/>
    <lineage>
        <taxon>Bacteria</taxon>
        <taxon>Pseudomonadati</taxon>
        <taxon>Bacteroidota</taxon>
        <taxon>Cytophagia</taxon>
        <taxon>Cytophagales</taxon>
        <taxon>Fulvivirgaceae</taxon>
        <taxon>Fulvivirga</taxon>
    </lineage>
</organism>
<sequence>MLKFKLIGLAVVLKSMLVNTFNPAPDEFEANRGEYRKATFAVIKNFKESSGLETYQDSLLITHNDSGGESALFVTDLKGAIKDTLLINARNRDWEDITQDDQGNYYIGDFGNNANQRKNLVIYKYNIADRQLSEIHFHYQDQQQFPPEKQEMNYDVEAMCWHAGKLHLFTKNRGKKQVNHYALPDAPGEYSISPVESLYLPNLITGADINESGDLLALSSYGRIYLFKISATNTFFKGEYKALRFVRGAQMEGIVFVSDTDFITSNETGKLFYFSKKD</sequence>
<reference evidence="2 3" key="1">
    <citation type="submission" date="2019-02" db="EMBL/GenBank/DDBJ databases">
        <authorList>
            <person name="Goldberg S.R."/>
            <person name="Haltli B.A."/>
            <person name="Correa H."/>
            <person name="Russell K.G."/>
        </authorList>
    </citation>
    <scope>NUCLEOTIDE SEQUENCE [LARGE SCALE GENOMIC DNA]</scope>
    <source>
        <strain evidence="2 3">JCM 16186</strain>
    </source>
</reference>
<name>A0ABW9RRG1_9BACT</name>
<evidence type="ECO:0000313" key="3">
    <source>
        <dbReference type="Proteomes" id="UP000798808"/>
    </source>
</evidence>
<keyword evidence="3" id="KW-1185">Reference proteome</keyword>
<keyword evidence="1" id="KW-0732">Signal</keyword>
<feature type="signal peptide" evidence="1">
    <location>
        <begin position="1"/>
        <end position="24"/>
    </location>
</feature>
<gene>
    <name evidence="2" type="ORF">E1163_13060</name>
</gene>
<evidence type="ECO:0000313" key="2">
    <source>
        <dbReference type="EMBL" id="MTI25878.1"/>
    </source>
</evidence>
<comment type="caution">
    <text evidence="2">The sequence shown here is derived from an EMBL/GenBank/DDBJ whole genome shotgun (WGS) entry which is preliminary data.</text>
</comment>
<dbReference type="SUPFAM" id="SSF101898">
    <property type="entry name" value="NHL repeat"/>
    <property type="match status" value="1"/>
</dbReference>
<proteinExistence type="predicted"/>